<dbReference type="AlphaFoldDB" id="A0A6I3LBF8"/>
<protein>
    <submittedName>
        <fullName evidence="2">Uncharacterized protein</fullName>
    </submittedName>
</protein>
<evidence type="ECO:0000313" key="2">
    <source>
        <dbReference type="EMBL" id="MTE17209.1"/>
    </source>
</evidence>
<dbReference type="EMBL" id="WMBB01000021">
    <property type="protein sequence ID" value="MTE17209.1"/>
    <property type="molecule type" value="Genomic_DNA"/>
</dbReference>
<name>A0A6I3LBF8_9NOCA</name>
<comment type="caution">
    <text evidence="2">The sequence shown here is derived from an EMBL/GenBank/DDBJ whole genome shotgun (WGS) entry which is preliminary data.</text>
</comment>
<evidence type="ECO:0000313" key="3">
    <source>
        <dbReference type="Proteomes" id="UP000432464"/>
    </source>
</evidence>
<organism evidence="2 3">
    <name type="scientific">Nocardia aurantiaca</name>
    <dbReference type="NCBI Taxonomy" id="2675850"/>
    <lineage>
        <taxon>Bacteria</taxon>
        <taxon>Bacillati</taxon>
        <taxon>Actinomycetota</taxon>
        <taxon>Actinomycetes</taxon>
        <taxon>Mycobacteriales</taxon>
        <taxon>Nocardiaceae</taxon>
        <taxon>Nocardia</taxon>
    </lineage>
</organism>
<sequence length="81" mass="8992">MVRWTEITRVPEPGGSYFAEHVGPTSVPDVFLGPQPESRAVRDPQAEAPAAGPETMRARPERLRAEFTDIAAVVYFLRKVI</sequence>
<proteinExistence type="predicted"/>
<gene>
    <name evidence="2" type="ORF">GLP40_31295</name>
</gene>
<dbReference type="RefSeq" id="WP_154791633.1">
    <property type="nucleotide sequence ID" value="NZ_WMBB01000021.1"/>
</dbReference>
<evidence type="ECO:0000256" key="1">
    <source>
        <dbReference type="SAM" id="MobiDB-lite"/>
    </source>
</evidence>
<reference evidence="2 3" key="1">
    <citation type="submission" date="2019-11" db="EMBL/GenBank/DDBJ databases">
        <title>Nocardia sp. nov. CT2-14 isolated from soil.</title>
        <authorList>
            <person name="Kanchanasin P."/>
            <person name="Tanasupawat S."/>
            <person name="Yuki M."/>
            <person name="Kudo T."/>
        </authorList>
    </citation>
    <scope>NUCLEOTIDE SEQUENCE [LARGE SCALE GENOMIC DNA]</scope>
    <source>
        <strain evidence="2 3">CT2-14</strain>
    </source>
</reference>
<dbReference type="Proteomes" id="UP000432464">
    <property type="component" value="Unassembled WGS sequence"/>
</dbReference>
<accession>A0A6I3LBF8</accession>
<feature type="region of interest" description="Disordered" evidence="1">
    <location>
        <begin position="35"/>
        <end position="60"/>
    </location>
</feature>
<keyword evidence="3" id="KW-1185">Reference proteome</keyword>